<comment type="caution">
    <text evidence="2">The sequence shown here is derived from an EMBL/GenBank/DDBJ whole genome shotgun (WGS) entry which is preliminary data.</text>
</comment>
<evidence type="ECO:0000313" key="2">
    <source>
        <dbReference type="EMBL" id="RZF47854.1"/>
    </source>
</evidence>
<feature type="chain" id="PRO_5019801605" evidence="1">
    <location>
        <begin position="21"/>
        <end position="213"/>
    </location>
</feature>
<evidence type="ECO:0000313" key="3">
    <source>
        <dbReference type="Proteomes" id="UP000291343"/>
    </source>
</evidence>
<protein>
    <submittedName>
        <fullName evidence="2">Uncharacterized protein</fullName>
    </submittedName>
</protein>
<name>A0A482XQC7_LAOST</name>
<accession>A0A482XQC7</accession>
<proteinExistence type="predicted"/>
<gene>
    <name evidence="2" type="ORF">LSTR_LSTR010644</name>
</gene>
<reference evidence="2 3" key="1">
    <citation type="journal article" date="2017" name="Gigascience">
        <title>Genome sequence of the small brown planthopper, Laodelphax striatellus.</title>
        <authorList>
            <person name="Zhu J."/>
            <person name="Jiang F."/>
            <person name="Wang X."/>
            <person name="Yang P."/>
            <person name="Bao Y."/>
            <person name="Zhao W."/>
            <person name="Wang W."/>
            <person name="Lu H."/>
            <person name="Wang Q."/>
            <person name="Cui N."/>
            <person name="Li J."/>
            <person name="Chen X."/>
            <person name="Luo L."/>
            <person name="Yu J."/>
            <person name="Kang L."/>
            <person name="Cui F."/>
        </authorList>
    </citation>
    <scope>NUCLEOTIDE SEQUENCE [LARGE SCALE GENOMIC DNA]</scope>
    <source>
        <strain evidence="2">Lst14</strain>
    </source>
</reference>
<dbReference type="InParanoid" id="A0A482XQC7"/>
<dbReference type="SMR" id="A0A482XQC7"/>
<dbReference type="OrthoDB" id="10428869at2759"/>
<feature type="signal peptide" evidence="1">
    <location>
        <begin position="1"/>
        <end position="20"/>
    </location>
</feature>
<keyword evidence="3" id="KW-1185">Reference proteome</keyword>
<keyword evidence="1" id="KW-0732">Signal</keyword>
<sequence length="213" mass="24275">MRFIVLCVAVICYGGSKAWAKAVDNFEVYDSVSSTKDAAKKHLPSIDEFLDEMFNKYATIDEKIIELQHKSASNEQSIDCHSSRTSEMLMMKRDYDFCQDLTVELKKLRNVSIHSLAIISEVGYSSSEIIASGIQCSSYTSTSMQLSCLIEVFLHSRLFISEITPKIFELLSSLHVFYNLITIESFYCLFHHNIDSSTAREIAQTWLKCEMNT</sequence>
<dbReference type="EMBL" id="QKKF02003048">
    <property type="protein sequence ID" value="RZF47854.1"/>
    <property type="molecule type" value="Genomic_DNA"/>
</dbReference>
<dbReference type="Proteomes" id="UP000291343">
    <property type="component" value="Unassembled WGS sequence"/>
</dbReference>
<dbReference type="AlphaFoldDB" id="A0A482XQC7"/>
<organism evidence="2 3">
    <name type="scientific">Laodelphax striatellus</name>
    <name type="common">Small brown planthopper</name>
    <name type="synonym">Delphax striatella</name>
    <dbReference type="NCBI Taxonomy" id="195883"/>
    <lineage>
        <taxon>Eukaryota</taxon>
        <taxon>Metazoa</taxon>
        <taxon>Ecdysozoa</taxon>
        <taxon>Arthropoda</taxon>
        <taxon>Hexapoda</taxon>
        <taxon>Insecta</taxon>
        <taxon>Pterygota</taxon>
        <taxon>Neoptera</taxon>
        <taxon>Paraneoptera</taxon>
        <taxon>Hemiptera</taxon>
        <taxon>Auchenorrhyncha</taxon>
        <taxon>Fulgoroidea</taxon>
        <taxon>Delphacidae</taxon>
        <taxon>Criomorphinae</taxon>
        <taxon>Laodelphax</taxon>
    </lineage>
</organism>
<evidence type="ECO:0000256" key="1">
    <source>
        <dbReference type="SAM" id="SignalP"/>
    </source>
</evidence>